<dbReference type="InterPro" id="IPR001810">
    <property type="entry name" value="F-box_dom"/>
</dbReference>
<sequence length="318" mass="35767">MWNHGLLQSVISAGQGKASYLPNNHNNHETQSPTPTIDASVHNITMLSTLSTQERFHAPEGSMTSAMAHLLLPIKTTDRSLASVGSSSQAITFLQLPKEHRVAIYGHCDLQTLFSLSLTCSRLHMEINNDPGLMHSILQRFKQTFGLKNILTTTSDETHQPSQKSAFCSLPVEIRLEVYGRCSALTLLQLAHTSSRLHNELIEYPTIFRSSFGYNKLRASRYSNQALAISSIGRLGAWEEYELFQKKYCTRKTTGAAYACPDCLYIRLFDERRRRRSRGGILSSIARDLRHTCFGCMMEIEGSPFNPPDINQQWINGV</sequence>
<name>A0A3N4IJH1_ASCIM</name>
<evidence type="ECO:0000259" key="1">
    <source>
        <dbReference type="PROSITE" id="PS50181"/>
    </source>
</evidence>
<feature type="domain" description="F-box" evidence="1">
    <location>
        <begin position="90"/>
        <end position="141"/>
    </location>
</feature>
<dbReference type="SUPFAM" id="SSF81383">
    <property type="entry name" value="F-box domain"/>
    <property type="match status" value="1"/>
</dbReference>
<gene>
    <name evidence="2" type="ORF">BJ508DRAFT_302193</name>
</gene>
<organism evidence="2 3">
    <name type="scientific">Ascobolus immersus RN42</name>
    <dbReference type="NCBI Taxonomy" id="1160509"/>
    <lineage>
        <taxon>Eukaryota</taxon>
        <taxon>Fungi</taxon>
        <taxon>Dikarya</taxon>
        <taxon>Ascomycota</taxon>
        <taxon>Pezizomycotina</taxon>
        <taxon>Pezizomycetes</taxon>
        <taxon>Pezizales</taxon>
        <taxon>Ascobolaceae</taxon>
        <taxon>Ascobolus</taxon>
    </lineage>
</organism>
<keyword evidence="3" id="KW-1185">Reference proteome</keyword>
<dbReference type="InterPro" id="IPR036047">
    <property type="entry name" value="F-box-like_dom_sf"/>
</dbReference>
<dbReference type="Proteomes" id="UP000275078">
    <property type="component" value="Unassembled WGS sequence"/>
</dbReference>
<reference evidence="2 3" key="1">
    <citation type="journal article" date="2018" name="Nat. Ecol. Evol.">
        <title>Pezizomycetes genomes reveal the molecular basis of ectomycorrhizal truffle lifestyle.</title>
        <authorList>
            <person name="Murat C."/>
            <person name="Payen T."/>
            <person name="Noel B."/>
            <person name="Kuo A."/>
            <person name="Morin E."/>
            <person name="Chen J."/>
            <person name="Kohler A."/>
            <person name="Krizsan K."/>
            <person name="Balestrini R."/>
            <person name="Da Silva C."/>
            <person name="Montanini B."/>
            <person name="Hainaut M."/>
            <person name="Levati E."/>
            <person name="Barry K.W."/>
            <person name="Belfiori B."/>
            <person name="Cichocki N."/>
            <person name="Clum A."/>
            <person name="Dockter R.B."/>
            <person name="Fauchery L."/>
            <person name="Guy J."/>
            <person name="Iotti M."/>
            <person name="Le Tacon F."/>
            <person name="Lindquist E.A."/>
            <person name="Lipzen A."/>
            <person name="Malagnac F."/>
            <person name="Mello A."/>
            <person name="Molinier V."/>
            <person name="Miyauchi S."/>
            <person name="Poulain J."/>
            <person name="Riccioni C."/>
            <person name="Rubini A."/>
            <person name="Sitrit Y."/>
            <person name="Splivallo R."/>
            <person name="Traeger S."/>
            <person name="Wang M."/>
            <person name="Zifcakova L."/>
            <person name="Wipf D."/>
            <person name="Zambonelli A."/>
            <person name="Paolocci F."/>
            <person name="Nowrousian M."/>
            <person name="Ottonello S."/>
            <person name="Baldrian P."/>
            <person name="Spatafora J.W."/>
            <person name="Henrissat B."/>
            <person name="Nagy L.G."/>
            <person name="Aury J.M."/>
            <person name="Wincker P."/>
            <person name="Grigoriev I.V."/>
            <person name="Bonfante P."/>
            <person name="Martin F.M."/>
        </authorList>
    </citation>
    <scope>NUCLEOTIDE SEQUENCE [LARGE SCALE GENOMIC DNA]</scope>
    <source>
        <strain evidence="2 3">RN42</strain>
    </source>
</reference>
<evidence type="ECO:0000313" key="2">
    <source>
        <dbReference type="EMBL" id="RPA86292.1"/>
    </source>
</evidence>
<accession>A0A3N4IJH1</accession>
<proteinExistence type="predicted"/>
<dbReference type="EMBL" id="ML119650">
    <property type="protein sequence ID" value="RPA86292.1"/>
    <property type="molecule type" value="Genomic_DNA"/>
</dbReference>
<evidence type="ECO:0000313" key="3">
    <source>
        <dbReference type="Proteomes" id="UP000275078"/>
    </source>
</evidence>
<dbReference type="PROSITE" id="PS50181">
    <property type="entry name" value="FBOX"/>
    <property type="match status" value="1"/>
</dbReference>
<dbReference type="AlphaFoldDB" id="A0A3N4IJH1"/>
<protein>
    <recommendedName>
        <fullName evidence="1">F-box domain-containing protein</fullName>
    </recommendedName>
</protein>